<dbReference type="SUPFAM" id="SSF47090">
    <property type="entry name" value="PGBD-like"/>
    <property type="match status" value="1"/>
</dbReference>
<dbReference type="InterPro" id="IPR002477">
    <property type="entry name" value="Peptidoglycan-bd-like"/>
</dbReference>
<dbReference type="Pfam" id="PF01471">
    <property type="entry name" value="PG_binding_1"/>
    <property type="match status" value="1"/>
</dbReference>
<sequence length="171" mass="17385">MNTNTTPDTTAARPARTPQSKRRLVAGLTLTGVAAAAICGAAAFGFSGSTAHAASTGTPAATHTISPATPVTPHTISPATPVTPSNHHTHPTAGGSSVKPSASVKQLQRELGQLDYYEGPVDGISGTQTINAIKYLQRDAHLPQTGIMNQATSNALKAMLAHGNNVMGGNN</sequence>
<gene>
    <name evidence="3" type="ORF">ACFQBT_17365</name>
</gene>
<reference evidence="4" key="1">
    <citation type="journal article" date="2019" name="Int. J. Syst. Evol. Microbiol.">
        <title>The Global Catalogue of Microorganisms (GCM) 10K type strain sequencing project: providing services to taxonomists for standard genome sequencing and annotation.</title>
        <authorList>
            <consortium name="The Broad Institute Genomics Platform"/>
            <consortium name="The Broad Institute Genome Sequencing Center for Infectious Disease"/>
            <person name="Wu L."/>
            <person name="Ma J."/>
        </authorList>
    </citation>
    <scope>NUCLEOTIDE SEQUENCE [LARGE SCALE GENOMIC DNA]</scope>
    <source>
        <strain evidence="4">NBRC 106593</strain>
    </source>
</reference>
<feature type="compositionally biased region" description="Low complexity" evidence="1">
    <location>
        <begin position="1"/>
        <end position="18"/>
    </location>
</feature>
<accession>A0ABW2AXW6</accession>
<evidence type="ECO:0000259" key="2">
    <source>
        <dbReference type="Pfam" id="PF01471"/>
    </source>
</evidence>
<proteinExistence type="predicted"/>
<feature type="region of interest" description="Disordered" evidence="1">
    <location>
        <begin position="80"/>
        <end position="101"/>
    </location>
</feature>
<evidence type="ECO:0000313" key="4">
    <source>
        <dbReference type="Proteomes" id="UP001596356"/>
    </source>
</evidence>
<dbReference type="Proteomes" id="UP001596356">
    <property type="component" value="Unassembled WGS sequence"/>
</dbReference>
<evidence type="ECO:0000313" key="3">
    <source>
        <dbReference type="EMBL" id="MFC6715488.1"/>
    </source>
</evidence>
<keyword evidence="4" id="KW-1185">Reference proteome</keyword>
<dbReference type="RefSeq" id="WP_377824631.1">
    <property type="nucleotide sequence ID" value="NZ_JBHSWJ010000002.1"/>
</dbReference>
<dbReference type="EMBL" id="JBHSWJ010000002">
    <property type="protein sequence ID" value="MFC6715488.1"/>
    <property type="molecule type" value="Genomic_DNA"/>
</dbReference>
<name>A0ABW2AXW6_9MICO</name>
<evidence type="ECO:0000256" key="1">
    <source>
        <dbReference type="SAM" id="MobiDB-lite"/>
    </source>
</evidence>
<feature type="domain" description="Peptidoglycan binding-like" evidence="2">
    <location>
        <begin position="102"/>
        <end position="156"/>
    </location>
</feature>
<organism evidence="3 4">
    <name type="scientific">Branchiibius cervicis</name>
    <dbReference type="NCBI Taxonomy" id="908252"/>
    <lineage>
        <taxon>Bacteria</taxon>
        <taxon>Bacillati</taxon>
        <taxon>Actinomycetota</taxon>
        <taxon>Actinomycetes</taxon>
        <taxon>Micrococcales</taxon>
        <taxon>Dermacoccaceae</taxon>
        <taxon>Branchiibius</taxon>
    </lineage>
</organism>
<comment type="caution">
    <text evidence="3">The sequence shown here is derived from an EMBL/GenBank/DDBJ whole genome shotgun (WGS) entry which is preliminary data.</text>
</comment>
<feature type="region of interest" description="Disordered" evidence="1">
    <location>
        <begin position="1"/>
        <end position="20"/>
    </location>
</feature>
<dbReference type="Gene3D" id="1.10.101.10">
    <property type="entry name" value="PGBD-like superfamily/PGBD"/>
    <property type="match status" value="1"/>
</dbReference>
<dbReference type="InterPro" id="IPR036365">
    <property type="entry name" value="PGBD-like_sf"/>
</dbReference>
<dbReference type="InterPro" id="IPR036366">
    <property type="entry name" value="PGBDSf"/>
</dbReference>
<protein>
    <submittedName>
        <fullName evidence="3">Peptidoglycan-binding protein</fullName>
    </submittedName>
</protein>